<reference evidence="2 3" key="2">
    <citation type="submission" date="2019-01" db="EMBL/GenBank/DDBJ databases">
        <title>The decoding of complex shrimp genome reveals the adaptation for benthos swimmer, frequently molting mechanism and breeding impact on genome.</title>
        <authorList>
            <person name="Sun Y."/>
            <person name="Gao Y."/>
            <person name="Yu Y."/>
        </authorList>
    </citation>
    <scope>NUCLEOTIDE SEQUENCE [LARGE SCALE GENOMIC DNA]</scope>
    <source>
        <tissue evidence="2">Muscle</tissue>
    </source>
</reference>
<reference evidence="2 3" key="1">
    <citation type="submission" date="2018-04" db="EMBL/GenBank/DDBJ databases">
        <authorList>
            <person name="Zhang X."/>
            <person name="Yuan J."/>
            <person name="Li F."/>
            <person name="Xiang J."/>
        </authorList>
    </citation>
    <scope>NUCLEOTIDE SEQUENCE [LARGE SCALE GENOMIC DNA]</scope>
    <source>
        <tissue evidence="2">Muscle</tissue>
    </source>
</reference>
<feature type="compositionally biased region" description="Basic and acidic residues" evidence="1">
    <location>
        <begin position="85"/>
        <end position="100"/>
    </location>
</feature>
<evidence type="ECO:0000313" key="3">
    <source>
        <dbReference type="Proteomes" id="UP000283509"/>
    </source>
</evidence>
<feature type="region of interest" description="Disordered" evidence="1">
    <location>
        <begin position="1"/>
        <end position="206"/>
    </location>
</feature>
<accession>A0A423TUB5</accession>
<dbReference type="EMBL" id="QCYY01001161">
    <property type="protein sequence ID" value="ROT80058.1"/>
    <property type="molecule type" value="Genomic_DNA"/>
</dbReference>
<evidence type="ECO:0000313" key="2">
    <source>
        <dbReference type="EMBL" id="ROT80058.1"/>
    </source>
</evidence>
<feature type="compositionally biased region" description="Polar residues" evidence="1">
    <location>
        <begin position="123"/>
        <end position="149"/>
    </location>
</feature>
<dbReference type="Proteomes" id="UP000283509">
    <property type="component" value="Unassembled WGS sequence"/>
</dbReference>
<dbReference type="AlphaFoldDB" id="A0A423TUB5"/>
<comment type="caution">
    <text evidence="2">The sequence shown here is derived from an EMBL/GenBank/DDBJ whole genome shotgun (WGS) entry which is preliminary data.</text>
</comment>
<gene>
    <name evidence="2" type="ORF">C7M84_001218</name>
</gene>
<organism evidence="2 3">
    <name type="scientific">Penaeus vannamei</name>
    <name type="common">Whiteleg shrimp</name>
    <name type="synonym">Litopenaeus vannamei</name>
    <dbReference type="NCBI Taxonomy" id="6689"/>
    <lineage>
        <taxon>Eukaryota</taxon>
        <taxon>Metazoa</taxon>
        <taxon>Ecdysozoa</taxon>
        <taxon>Arthropoda</taxon>
        <taxon>Crustacea</taxon>
        <taxon>Multicrustacea</taxon>
        <taxon>Malacostraca</taxon>
        <taxon>Eumalacostraca</taxon>
        <taxon>Eucarida</taxon>
        <taxon>Decapoda</taxon>
        <taxon>Dendrobranchiata</taxon>
        <taxon>Penaeoidea</taxon>
        <taxon>Penaeidae</taxon>
        <taxon>Penaeus</taxon>
    </lineage>
</organism>
<name>A0A423TUB5_PENVA</name>
<evidence type="ECO:0000256" key="1">
    <source>
        <dbReference type="SAM" id="MobiDB-lite"/>
    </source>
</evidence>
<keyword evidence="3" id="KW-1185">Reference proteome</keyword>
<sequence length="223" mass="24401">MPMIVKGGTVSGDRDPEEGNVNTRGEDDDSRGEDGEAIQIDPGSPIIGSQRQMGRMRREPSVEIMEDSDEEPVRINEQVTSENVRTSDARLLEEETRQEAQPDLAVEAEQEANHEQAPETEQAPDTPQAPETEQAPDTAQAPDTPQAPETAQAHEEAQTSEAGQIAESRQPPESDEVVVVEQPDPKPGPSNEVTPKKKSTVDKPHQATFKVQWFGNVLSGCYR</sequence>
<protein>
    <submittedName>
        <fullName evidence="2">C protein immunoglobulin-A-binding beta antigen</fullName>
    </submittedName>
</protein>
<proteinExistence type="predicted"/>
<dbReference type="OrthoDB" id="6020543at2759"/>